<accession>A0A069QEQ0</accession>
<name>A0A069QEQ0_HOYLO</name>
<gene>
    <name evidence="1" type="ORF">HMPREF1991_02588</name>
</gene>
<sequence length="52" mass="6119">MSTMFLFFSQAKLLVFAKLHNTYCWVFSGLCMFYSQKRTGFRISSANKLCHQ</sequence>
<dbReference type="AlphaFoldDB" id="A0A069QEQ0"/>
<organism evidence="1 2">
    <name type="scientific">Hoylesella loescheii DSM 19665 = JCM 12249 = ATCC 15930</name>
    <dbReference type="NCBI Taxonomy" id="1122985"/>
    <lineage>
        <taxon>Bacteria</taxon>
        <taxon>Pseudomonadati</taxon>
        <taxon>Bacteroidota</taxon>
        <taxon>Bacteroidia</taxon>
        <taxon>Bacteroidales</taxon>
        <taxon>Prevotellaceae</taxon>
        <taxon>Hoylesella</taxon>
    </lineage>
</organism>
<reference evidence="1 2" key="1">
    <citation type="submission" date="2013-08" db="EMBL/GenBank/DDBJ databases">
        <authorList>
            <person name="Weinstock G."/>
            <person name="Sodergren E."/>
            <person name="Wylie T."/>
            <person name="Fulton L."/>
            <person name="Fulton R."/>
            <person name="Fronick C."/>
            <person name="O'Laughlin M."/>
            <person name="Godfrey J."/>
            <person name="Miner T."/>
            <person name="Herter B."/>
            <person name="Appelbaum E."/>
            <person name="Cordes M."/>
            <person name="Lek S."/>
            <person name="Wollam A."/>
            <person name="Pepin K.H."/>
            <person name="Palsikar V.B."/>
            <person name="Mitreva M."/>
            <person name="Wilson R.K."/>
        </authorList>
    </citation>
    <scope>NUCLEOTIDE SEQUENCE [LARGE SCALE GENOMIC DNA]</scope>
    <source>
        <strain evidence="1 2">ATCC 15930</strain>
    </source>
</reference>
<evidence type="ECO:0000313" key="1">
    <source>
        <dbReference type="EMBL" id="KDR51363.1"/>
    </source>
</evidence>
<keyword evidence="2" id="KW-1185">Reference proteome</keyword>
<dbReference type="HOGENOM" id="CLU_3083204_0_0_10"/>
<dbReference type="EMBL" id="JNGW01000112">
    <property type="protein sequence ID" value="KDR51363.1"/>
    <property type="molecule type" value="Genomic_DNA"/>
</dbReference>
<comment type="caution">
    <text evidence="1">The sequence shown here is derived from an EMBL/GenBank/DDBJ whole genome shotgun (WGS) entry which is preliminary data.</text>
</comment>
<evidence type="ECO:0000313" key="2">
    <source>
        <dbReference type="Proteomes" id="UP000027442"/>
    </source>
</evidence>
<dbReference type="Proteomes" id="UP000027442">
    <property type="component" value="Unassembled WGS sequence"/>
</dbReference>
<proteinExistence type="predicted"/>
<protein>
    <submittedName>
        <fullName evidence="1">Uncharacterized protein</fullName>
    </submittedName>
</protein>